<evidence type="ECO:0000313" key="3">
    <source>
        <dbReference type="Proteomes" id="UP001153709"/>
    </source>
</evidence>
<protein>
    <submittedName>
        <fullName evidence="2">Uncharacterized protein</fullName>
    </submittedName>
</protein>
<dbReference type="AlphaFoldDB" id="A0A9N9SS07"/>
<dbReference type="EMBL" id="OU898276">
    <property type="protein sequence ID" value="CAG9828117.1"/>
    <property type="molecule type" value="Genomic_DNA"/>
</dbReference>
<proteinExistence type="predicted"/>
<reference evidence="2" key="1">
    <citation type="submission" date="2022-01" db="EMBL/GenBank/DDBJ databases">
        <authorList>
            <person name="King R."/>
        </authorList>
    </citation>
    <scope>NUCLEOTIDE SEQUENCE</scope>
</reference>
<name>A0A9N9SS07_DIABA</name>
<organism evidence="2 3">
    <name type="scientific">Diabrotica balteata</name>
    <name type="common">Banded cucumber beetle</name>
    <dbReference type="NCBI Taxonomy" id="107213"/>
    <lineage>
        <taxon>Eukaryota</taxon>
        <taxon>Metazoa</taxon>
        <taxon>Ecdysozoa</taxon>
        <taxon>Arthropoda</taxon>
        <taxon>Hexapoda</taxon>
        <taxon>Insecta</taxon>
        <taxon>Pterygota</taxon>
        <taxon>Neoptera</taxon>
        <taxon>Endopterygota</taxon>
        <taxon>Coleoptera</taxon>
        <taxon>Polyphaga</taxon>
        <taxon>Cucujiformia</taxon>
        <taxon>Chrysomeloidea</taxon>
        <taxon>Chrysomelidae</taxon>
        <taxon>Galerucinae</taxon>
        <taxon>Diabroticina</taxon>
        <taxon>Diabroticites</taxon>
        <taxon>Diabrotica</taxon>
    </lineage>
</organism>
<sequence length="176" mass="20333">MTFIDKNIRLFSVDSEFSPDMRIFNGSFFNHPFYRVVKENICQVSRAVRNLRAGARICQSISKSKPELGFYALLKIFDYNHDIKEDDPNLSKQIDKSDEDLFKERPIAVNNCYSVDVFNGLKSLAQLLCDDNFTHEQLEILRVFEPLEKSKDSEAAGVKRKNADDLNVGDKKRENM</sequence>
<keyword evidence="3" id="KW-1185">Reference proteome</keyword>
<feature type="region of interest" description="Disordered" evidence="1">
    <location>
        <begin position="150"/>
        <end position="176"/>
    </location>
</feature>
<dbReference type="Proteomes" id="UP001153709">
    <property type="component" value="Chromosome 1"/>
</dbReference>
<evidence type="ECO:0000256" key="1">
    <source>
        <dbReference type="SAM" id="MobiDB-lite"/>
    </source>
</evidence>
<feature type="compositionally biased region" description="Basic and acidic residues" evidence="1">
    <location>
        <begin position="161"/>
        <end position="176"/>
    </location>
</feature>
<evidence type="ECO:0000313" key="2">
    <source>
        <dbReference type="EMBL" id="CAG9828117.1"/>
    </source>
</evidence>
<accession>A0A9N9SS07</accession>
<gene>
    <name evidence="2" type="ORF">DIABBA_LOCUS2057</name>
</gene>